<protein>
    <submittedName>
        <fullName evidence="2">Uncharacterized protein</fullName>
    </submittedName>
</protein>
<evidence type="ECO:0000313" key="3">
    <source>
        <dbReference type="Proteomes" id="UP000765509"/>
    </source>
</evidence>
<evidence type="ECO:0000313" key="2">
    <source>
        <dbReference type="EMBL" id="MBW0463103.1"/>
    </source>
</evidence>
<name>A0A9Q3GCZ5_9BASI</name>
<comment type="caution">
    <text evidence="2">The sequence shown here is derived from an EMBL/GenBank/DDBJ whole genome shotgun (WGS) entry which is preliminary data.</text>
</comment>
<organism evidence="2 3">
    <name type="scientific">Austropuccinia psidii MF-1</name>
    <dbReference type="NCBI Taxonomy" id="1389203"/>
    <lineage>
        <taxon>Eukaryota</taxon>
        <taxon>Fungi</taxon>
        <taxon>Dikarya</taxon>
        <taxon>Basidiomycota</taxon>
        <taxon>Pucciniomycotina</taxon>
        <taxon>Pucciniomycetes</taxon>
        <taxon>Pucciniales</taxon>
        <taxon>Sphaerophragmiaceae</taxon>
        <taxon>Austropuccinia</taxon>
    </lineage>
</organism>
<dbReference type="Proteomes" id="UP000765509">
    <property type="component" value="Unassembled WGS sequence"/>
</dbReference>
<reference evidence="2" key="1">
    <citation type="submission" date="2021-03" db="EMBL/GenBank/DDBJ databases">
        <title>Draft genome sequence of rust myrtle Austropuccinia psidii MF-1, a brazilian biotype.</title>
        <authorList>
            <person name="Quecine M.C."/>
            <person name="Pachon D.M.R."/>
            <person name="Bonatelli M.L."/>
            <person name="Correr F.H."/>
            <person name="Franceschini L.M."/>
            <person name="Leite T.F."/>
            <person name="Margarido G.R.A."/>
            <person name="Almeida C.A."/>
            <person name="Ferrarezi J.A."/>
            <person name="Labate C.A."/>
        </authorList>
    </citation>
    <scope>NUCLEOTIDE SEQUENCE</scope>
    <source>
        <strain evidence="2">MF-1</strain>
    </source>
</reference>
<dbReference type="EMBL" id="AVOT02000485">
    <property type="protein sequence ID" value="MBW0463103.1"/>
    <property type="molecule type" value="Genomic_DNA"/>
</dbReference>
<sequence length="126" mass="14203">MSLPNYPNKSHTSQPDILQILQKQNEYINDLKPQLNQRDKDVEALMQNFLSLQVEYSKTTEQSSKSQQGTSYKKNASIKHESSSTKSKVKAPKRQNSSKKKSCSASKKSRSAQSGEKQKPGQTRSL</sequence>
<feature type="region of interest" description="Disordered" evidence="1">
    <location>
        <begin position="56"/>
        <end position="126"/>
    </location>
</feature>
<proteinExistence type="predicted"/>
<evidence type="ECO:0000256" key="1">
    <source>
        <dbReference type="SAM" id="MobiDB-lite"/>
    </source>
</evidence>
<keyword evidence="3" id="KW-1185">Reference proteome</keyword>
<accession>A0A9Q3GCZ5</accession>
<dbReference type="AlphaFoldDB" id="A0A9Q3GCZ5"/>
<gene>
    <name evidence="2" type="ORF">O181_002818</name>
</gene>
<feature type="compositionally biased region" description="Basic residues" evidence="1">
    <location>
        <begin position="87"/>
        <end position="110"/>
    </location>
</feature>
<feature type="compositionally biased region" description="Low complexity" evidence="1">
    <location>
        <begin position="57"/>
        <end position="71"/>
    </location>
</feature>